<keyword evidence="1" id="KW-0472">Membrane</keyword>
<organism evidence="2 3">
    <name type="scientific">Colletotrichum phormii</name>
    <dbReference type="NCBI Taxonomy" id="359342"/>
    <lineage>
        <taxon>Eukaryota</taxon>
        <taxon>Fungi</taxon>
        <taxon>Dikarya</taxon>
        <taxon>Ascomycota</taxon>
        <taxon>Pezizomycotina</taxon>
        <taxon>Sordariomycetes</taxon>
        <taxon>Hypocreomycetidae</taxon>
        <taxon>Glomerellales</taxon>
        <taxon>Glomerellaceae</taxon>
        <taxon>Colletotrichum</taxon>
        <taxon>Colletotrichum acutatum species complex</taxon>
    </lineage>
</organism>
<reference evidence="2" key="1">
    <citation type="submission" date="2021-06" db="EMBL/GenBank/DDBJ databases">
        <title>Comparative genomics, transcriptomics and evolutionary studies reveal genomic signatures of adaptation to plant cell wall in hemibiotrophic fungi.</title>
        <authorList>
            <consortium name="DOE Joint Genome Institute"/>
            <person name="Baroncelli R."/>
            <person name="Diaz J.F."/>
            <person name="Benocci T."/>
            <person name="Peng M."/>
            <person name="Battaglia E."/>
            <person name="Haridas S."/>
            <person name="Andreopoulos W."/>
            <person name="Labutti K."/>
            <person name="Pangilinan J."/>
            <person name="Floch G.L."/>
            <person name="Makela M.R."/>
            <person name="Henrissat B."/>
            <person name="Grigoriev I.V."/>
            <person name="Crouch J.A."/>
            <person name="De Vries R.P."/>
            <person name="Sukno S.A."/>
            <person name="Thon M.R."/>
        </authorList>
    </citation>
    <scope>NUCLEOTIDE SEQUENCE</scope>
    <source>
        <strain evidence="2">CBS 102054</strain>
    </source>
</reference>
<dbReference type="AlphaFoldDB" id="A0AAJ0A3E2"/>
<accession>A0AAJ0A3E2</accession>
<keyword evidence="3" id="KW-1185">Reference proteome</keyword>
<dbReference type="GeneID" id="85474144"/>
<dbReference type="EMBL" id="JAHMHQ010000001">
    <property type="protein sequence ID" value="KAK1655737.1"/>
    <property type="molecule type" value="Genomic_DNA"/>
</dbReference>
<keyword evidence="1" id="KW-0812">Transmembrane</keyword>
<keyword evidence="1" id="KW-1133">Transmembrane helix</keyword>
<evidence type="ECO:0000313" key="2">
    <source>
        <dbReference type="EMBL" id="KAK1655737.1"/>
    </source>
</evidence>
<evidence type="ECO:0000256" key="1">
    <source>
        <dbReference type="SAM" id="Phobius"/>
    </source>
</evidence>
<evidence type="ECO:0000313" key="3">
    <source>
        <dbReference type="Proteomes" id="UP001243989"/>
    </source>
</evidence>
<proteinExistence type="predicted"/>
<sequence length="71" mass="7929">MTELAAEGWAFVVRLTYSILPGTLAFFSPAALLLNAWQFSVYSYSADRGRSRRLQSPIPKYSNKTWGGKSP</sequence>
<dbReference type="Proteomes" id="UP001243989">
    <property type="component" value="Unassembled WGS sequence"/>
</dbReference>
<dbReference type="RefSeq" id="XP_060451781.1">
    <property type="nucleotide sequence ID" value="XM_060589282.1"/>
</dbReference>
<protein>
    <submittedName>
        <fullName evidence="2">Uncharacterized protein</fullName>
    </submittedName>
</protein>
<feature type="transmembrane region" description="Helical" evidence="1">
    <location>
        <begin position="24"/>
        <end position="44"/>
    </location>
</feature>
<comment type="caution">
    <text evidence="2">The sequence shown here is derived from an EMBL/GenBank/DDBJ whole genome shotgun (WGS) entry which is preliminary data.</text>
</comment>
<gene>
    <name evidence="2" type="ORF">BDP81DRAFT_413279</name>
</gene>
<name>A0AAJ0A3E2_9PEZI</name>